<sequence length="347" mass="37482">MTTIGKSLFRGKSSDAGAAGAAGGAGNSLEELGIDPASLPEKLRGLDERFIVNILSEIIDHGAPVTWDDIAGLAHAKQCVMEAVIWPMQRPDLFTGLRAVPRGLLLFGPPGTGKTLLGKAIAHGGGCTFFSISASSLTSKWMGEGEKMVRALFGVAEMKAPSVIFIDEIDSLLGMRREDDLEGTRRLKTEFLVQLDGVSSAEKASILVIGATNRPQDLDEAARRRFVKRLYIPLPDEETRKALFGILLKKNENQIDDAQIDVLVERSEGYSCADIHNLCREAAMGPIRDVSKRGGIAGMNLSNLRPINMEDFEYAFGQVRASVGQDDLDGYKQWNEKFGSLGSAGVA</sequence>
<comment type="similarity">
    <text evidence="1 4">Belongs to the AAA ATPase family.</text>
</comment>
<dbReference type="InterPro" id="IPR027417">
    <property type="entry name" value="P-loop_NTPase"/>
</dbReference>
<proteinExistence type="inferred from homology"/>
<evidence type="ECO:0000259" key="5">
    <source>
        <dbReference type="SMART" id="SM00382"/>
    </source>
</evidence>
<dbReference type="FunFam" id="1.10.8.60:FF:000022">
    <property type="entry name" value="Fidgetin like 1"/>
    <property type="match status" value="1"/>
</dbReference>
<dbReference type="SUPFAM" id="SSF52540">
    <property type="entry name" value="P-loop containing nucleoside triphosphate hydrolases"/>
    <property type="match status" value="1"/>
</dbReference>
<dbReference type="InterPro" id="IPR003959">
    <property type="entry name" value="ATPase_AAA_core"/>
</dbReference>
<evidence type="ECO:0000313" key="7">
    <source>
        <dbReference type="Proteomes" id="UP000008312"/>
    </source>
</evidence>
<evidence type="ECO:0000256" key="2">
    <source>
        <dbReference type="ARBA" id="ARBA00022741"/>
    </source>
</evidence>
<dbReference type="InterPro" id="IPR015415">
    <property type="entry name" value="Spast_Vps4_C"/>
</dbReference>
<dbReference type="Pfam" id="PF00004">
    <property type="entry name" value="AAA"/>
    <property type="match status" value="1"/>
</dbReference>
<accession>D8M954</accession>
<keyword evidence="7" id="KW-1185">Reference proteome</keyword>
<name>D8M954_BLAHO</name>
<dbReference type="InterPro" id="IPR003960">
    <property type="entry name" value="ATPase_AAA_CS"/>
</dbReference>
<dbReference type="RefSeq" id="XP_012898641.1">
    <property type="nucleotide sequence ID" value="XM_013043187.1"/>
</dbReference>
<gene>
    <name evidence="6" type="ORF">GSBLH_T00004308001</name>
</gene>
<dbReference type="InterPro" id="IPR050304">
    <property type="entry name" value="MT-severing_AAA_ATPase"/>
</dbReference>
<dbReference type="Pfam" id="PF09336">
    <property type="entry name" value="Vps4_C"/>
    <property type="match status" value="1"/>
</dbReference>
<dbReference type="Gene3D" id="1.10.8.60">
    <property type="match status" value="1"/>
</dbReference>
<protein>
    <recommendedName>
        <fullName evidence="5">AAA+ ATPase domain-containing protein</fullName>
    </recommendedName>
</protein>
<dbReference type="AlphaFoldDB" id="D8M954"/>
<keyword evidence="3 4" id="KW-0067">ATP-binding</keyword>
<dbReference type="InParanoid" id="D8M954"/>
<dbReference type="InterPro" id="IPR003593">
    <property type="entry name" value="AAA+_ATPase"/>
</dbReference>
<dbReference type="GeneID" id="24921344"/>
<dbReference type="SMART" id="SM00382">
    <property type="entry name" value="AAA"/>
    <property type="match status" value="1"/>
</dbReference>
<evidence type="ECO:0000256" key="1">
    <source>
        <dbReference type="ARBA" id="ARBA00006914"/>
    </source>
</evidence>
<dbReference type="InterPro" id="IPR041569">
    <property type="entry name" value="AAA_lid_3"/>
</dbReference>
<feature type="domain" description="AAA+ ATPase" evidence="5">
    <location>
        <begin position="100"/>
        <end position="236"/>
    </location>
</feature>
<dbReference type="EMBL" id="FN668688">
    <property type="protein sequence ID" value="CBK24593.2"/>
    <property type="molecule type" value="Genomic_DNA"/>
</dbReference>
<dbReference type="PROSITE" id="PS00674">
    <property type="entry name" value="AAA"/>
    <property type="match status" value="1"/>
</dbReference>
<dbReference type="Proteomes" id="UP000008312">
    <property type="component" value="Unassembled WGS sequence"/>
</dbReference>
<dbReference type="FunFam" id="3.40.50.300:FF:000093">
    <property type="entry name" value="Fidgetin-like 1"/>
    <property type="match status" value="1"/>
</dbReference>
<dbReference type="PANTHER" id="PTHR23074">
    <property type="entry name" value="AAA DOMAIN-CONTAINING"/>
    <property type="match status" value="1"/>
</dbReference>
<keyword evidence="2 4" id="KW-0547">Nucleotide-binding</keyword>
<evidence type="ECO:0000256" key="3">
    <source>
        <dbReference type="ARBA" id="ARBA00022840"/>
    </source>
</evidence>
<reference evidence="6" key="1">
    <citation type="submission" date="2010-02" db="EMBL/GenBank/DDBJ databases">
        <title>Sequencing and annotation of the Blastocystis hominis genome.</title>
        <authorList>
            <person name="Wincker P."/>
        </authorList>
    </citation>
    <scope>NUCLEOTIDE SEQUENCE</scope>
    <source>
        <strain evidence="6">Singapore isolate B</strain>
    </source>
</reference>
<dbReference type="Pfam" id="PF17862">
    <property type="entry name" value="AAA_lid_3"/>
    <property type="match status" value="1"/>
</dbReference>
<dbReference type="PANTHER" id="PTHR23074:SF17">
    <property type="entry name" value="FIDGETIN-LIKE PROTEIN 1"/>
    <property type="match status" value="1"/>
</dbReference>
<dbReference type="Gene3D" id="3.40.50.300">
    <property type="entry name" value="P-loop containing nucleotide triphosphate hydrolases"/>
    <property type="match status" value="1"/>
</dbReference>
<evidence type="ECO:0000313" key="6">
    <source>
        <dbReference type="EMBL" id="CBK24593.2"/>
    </source>
</evidence>
<dbReference type="OMA" id="LCQEAIW"/>
<evidence type="ECO:0000256" key="4">
    <source>
        <dbReference type="RuleBase" id="RU003651"/>
    </source>
</evidence>
<dbReference type="OrthoDB" id="29072at2759"/>
<organism evidence="6">
    <name type="scientific">Blastocystis hominis</name>
    <dbReference type="NCBI Taxonomy" id="12968"/>
    <lineage>
        <taxon>Eukaryota</taxon>
        <taxon>Sar</taxon>
        <taxon>Stramenopiles</taxon>
        <taxon>Bigyra</taxon>
        <taxon>Opalozoa</taxon>
        <taxon>Opalinata</taxon>
        <taxon>Blastocystidae</taxon>
        <taxon>Blastocystis</taxon>
    </lineage>
</organism>
<dbReference type="GO" id="GO:0016887">
    <property type="term" value="F:ATP hydrolysis activity"/>
    <property type="evidence" value="ECO:0007669"/>
    <property type="project" value="InterPro"/>
</dbReference>
<dbReference type="GO" id="GO:0005524">
    <property type="term" value="F:ATP binding"/>
    <property type="evidence" value="ECO:0007669"/>
    <property type="project" value="UniProtKB-KW"/>
</dbReference>